<evidence type="ECO:0000313" key="8">
    <source>
        <dbReference type="RefSeq" id="XP_017769626.1"/>
    </source>
</evidence>
<feature type="compositionally biased region" description="Low complexity" evidence="5">
    <location>
        <begin position="215"/>
        <end position="224"/>
    </location>
</feature>
<keyword evidence="2" id="KW-0677">Repeat</keyword>
<gene>
    <name evidence="8" type="primary">LOC108557566</name>
</gene>
<feature type="compositionally biased region" description="Polar residues" evidence="5">
    <location>
        <begin position="537"/>
        <end position="555"/>
    </location>
</feature>
<feature type="compositionally biased region" description="Low complexity" evidence="5">
    <location>
        <begin position="183"/>
        <end position="197"/>
    </location>
</feature>
<dbReference type="InterPro" id="IPR058914">
    <property type="entry name" value="LIPB1/2_CC"/>
</dbReference>
<dbReference type="SMART" id="SM00454">
    <property type="entry name" value="SAM"/>
    <property type="match status" value="3"/>
</dbReference>
<dbReference type="PROSITE" id="PS50105">
    <property type="entry name" value="SAM_DOMAIN"/>
    <property type="match status" value="2"/>
</dbReference>
<evidence type="ECO:0000259" key="6">
    <source>
        <dbReference type="PROSITE" id="PS50105"/>
    </source>
</evidence>
<dbReference type="CDD" id="cd09569">
    <property type="entry name" value="SAM_liprin-beta1_2_repeat3"/>
    <property type="match status" value="1"/>
</dbReference>
<dbReference type="CDD" id="cd09566">
    <property type="entry name" value="SAM_liprin-beta1_2_repeat2"/>
    <property type="match status" value="1"/>
</dbReference>
<feature type="domain" description="SAM" evidence="6">
    <location>
        <begin position="819"/>
        <end position="877"/>
    </location>
</feature>
<dbReference type="RefSeq" id="XP_017769626.1">
    <property type="nucleotide sequence ID" value="XM_017914137.1"/>
</dbReference>
<dbReference type="Gene3D" id="1.10.150.50">
    <property type="entry name" value="Transcription Factor, Ets-1"/>
    <property type="match status" value="3"/>
</dbReference>
<dbReference type="CDD" id="cd09563">
    <property type="entry name" value="SAM_liprin-beta1_2_repeat1"/>
    <property type="match status" value="1"/>
</dbReference>
<evidence type="ECO:0000313" key="7">
    <source>
        <dbReference type="Proteomes" id="UP000695000"/>
    </source>
</evidence>
<sequence>MRDVCKGAVVAAAVAVIEKNKEVTTRLLVNKVDALPITNVLEDQGSEDSSTKCQEWIENNSGAFLASNEDAFISGQFVNVGRSYESSKPKIVGKIAKAIGGCEFDEAVKDFDLTAEDVRKFVAESMKHCESKDVRETSVTPSTDYVASDDFESSSSDGASSSSSEGCANLAGLATIAEEVTASSVQSSEDGSSSDASITEDDGTVKDDDAWCNGSQSSSTSTSSARGKGCLSLENHMQTVDSSMRCNGDFQWISKDKKMEEVQSKPPINRRERTPRRSAENTPPGGSLDRRRHAQQSRQERDQKSRSSHVLKSPSPQHQPPPRLDDYVQPQPQYPCQNWCCNPHGAELYFENFHRRHERTDPQRYGSSPMLMDRFVDGNRGSHPDLYRPGEMPCYAYHVPPHHPPPFYYYGDSRGYHWTPNKPPDQDERMRKLQGERDNLQLQVQVLSEQIEAQGDKITDLEKCLAEKKQQLINSEDLLQREMLSRSSLETQKLELLSTVSELKLQQATLERENMELRSAQMNNNADNKKPPYISRISPQPTHTSTPVHNSNSVLRKSPSPSPISGSLAASPRRVESVSSLNQDSPKTPPTGYRRQIELHYASLPRQQFLGNGTALSVVDANANPANGVRKGVAFGMGLQSLLGGRARGHSVPNLAETEKIVIDENSELPQSPSLQMNKSKGIKKILGKIKRSGSGNLEDFSCGEFQRGGIRATASARLGWSEPNVTPKPDKPFSEWDTENICDWLQDLGLDQYVTEAKRWVKTGQQLQESGINEIEKELGIKNPLHKKKLQLALIDTEANSSNDPYLSKAGQLDTAWVLRWLDDTGLPQHKETFLMNRVDGRVLHRLTMDDLALLHVSSLLHVASIKRGIQVLREHSYEPSCLQRRSLPDDPDNPTPKQVSLWTTHRVMEWLKAVDLAEYAPYLRGAGVHGGLMVLENKFNAELLASLLSIPPDKTLLRRHLSTRFKELLGKEIIQAKREAESTFGYIPLTPASKLKIAKKSHFSLKRNKSKSEADYGDLVCPLNQNSGENYQSGSSINSVGMTRRSAKDEDVCPLAEEESVNSSSSSNSPLPLRNDTHQNDEGHNLN</sequence>
<feature type="region of interest" description="Disordered" evidence="5">
    <location>
        <begin position="1025"/>
        <end position="1089"/>
    </location>
</feature>
<protein>
    <submittedName>
        <fullName evidence="8">Liprin-beta-1-like isoform X1</fullName>
    </submittedName>
</protein>
<dbReference type="InterPro" id="IPR037618">
    <property type="entry name" value="LIPB1/2_SAM_2nd"/>
</dbReference>
<feature type="compositionally biased region" description="Basic and acidic residues" evidence="5">
    <location>
        <begin position="257"/>
        <end position="279"/>
    </location>
</feature>
<dbReference type="InterPro" id="IPR029515">
    <property type="entry name" value="Liprin"/>
</dbReference>
<dbReference type="PANTHER" id="PTHR12587">
    <property type="entry name" value="LAR INTERACTING PROTEIN LIP -RELATED PROTEIN"/>
    <property type="match status" value="1"/>
</dbReference>
<keyword evidence="7" id="KW-1185">Reference proteome</keyword>
<dbReference type="InterPro" id="IPR037619">
    <property type="entry name" value="LIPB1/2_SAM_3rd"/>
</dbReference>
<organism evidence="7 8">
    <name type="scientific">Nicrophorus vespilloides</name>
    <name type="common">Boreal carrion beetle</name>
    <dbReference type="NCBI Taxonomy" id="110193"/>
    <lineage>
        <taxon>Eukaryota</taxon>
        <taxon>Metazoa</taxon>
        <taxon>Ecdysozoa</taxon>
        <taxon>Arthropoda</taxon>
        <taxon>Hexapoda</taxon>
        <taxon>Insecta</taxon>
        <taxon>Pterygota</taxon>
        <taxon>Neoptera</taxon>
        <taxon>Endopterygota</taxon>
        <taxon>Coleoptera</taxon>
        <taxon>Polyphaga</taxon>
        <taxon>Staphyliniformia</taxon>
        <taxon>Silphidae</taxon>
        <taxon>Nicrophorinae</taxon>
        <taxon>Nicrophorus</taxon>
    </lineage>
</organism>
<dbReference type="Pfam" id="PF07647">
    <property type="entry name" value="SAM_2"/>
    <property type="match status" value="1"/>
</dbReference>
<dbReference type="Pfam" id="PF26022">
    <property type="entry name" value="CC_Liprin_beta"/>
    <property type="match status" value="1"/>
</dbReference>
<keyword evidence="3 4" id="KW-0175">Coiled coil</keyword>
<feature type="compositionally biased region" description="Basic and acidic residues" evidence="5">
    <location>
        <begin position="1077"/>
        <end position="1089"/>
    </location>
</feature>
<dbReference type="PANTHER" id="PTHR12587:SF14">
    <property type="entry name" value="AT31531P"/>
    <property type="match status" value="1"/>
</dbReference>
<evidence type="ECO:0000256" key="4">
    <source>
        <dbReference type="SAM" id="Coils"/>
    </source>
</evidence>
<feature type="region of interest" description="Disordered" evidence="5">
    <location>
        <begin position="181"/>
        <end position="227"/>
    </location>
</feature>
<feature type="region of interest" description="Disordered" evidence="5">
    <location>
        <begin position="132"/>
        <end position="163"/>
    </location>
</feature>
<dbReference type="SUPFAM" id="SSF47769">
    <property type="entry name" value="SAM/Pointed domain"/>
    <property type="match status" value="3"/>
</dbReference>
<dbReference type="Proteomes" id="UP000695000">
    <property type="component" value="Unplaced"/>
</dbReference>
<feature type="domain" description="SAM" evidence="6">
    <location>
        <begin position="737"/>
        <end position="801"/>
    </location>
</feature>
<feature type="compositionally biased region" description="Low complexity" evidence="5">
    <location>
        <begin position="153"/>
        <end position="163"/>
    </location>
</feature>
<dbReference type="InterPro" id="IPR037617">
    <property type="entry name" value="LIPB1/2_SAM_1"/>
</dbReference>
<name>A0ABM1M4X6_NICVS</name>
<evidence type="ECO:0000256" key="3">
    <source>
        <dbReference type="ARBA" id="ARBA00023054"/>
    </source>
</evidence>
<feature type="region of interest" description="Disordered" evidence="5">
    <location>
        <begin position="522"/>
        <end position="592"/>
    </location>
</feature>
<evidence type="ECO:0000256" key="2">
    <source>
        <dbReference type="ARBA" id="ARBA00022737"/>
    </source>
</evidence>
<feature type="region of interest" description="Disordered" evidence="5">
    <location>
        <begin position="257"/>
        <end position="329"/>
    </location>
</feature>
<dbReference type="InterPro" id="IPR013761">
    <property type="entry name" value="SAM/pointed_sf"/>
</dbReference>
<feature type="compositionally biased region" description="Polar residues" evidence="5">
    <location>
        <begin position="577"/>
        <end position="586"/>
    </location>
</feature>
<dbReference type="GeneID" id="108557566"/>
<dbReference type="InterPro" id="IPR001660">
    <property type="entry name" value="SAM"/>
</dbReference>
<comment type="similarity">
    <text evidence="1">Belongs to the liprin family. Liprin-beta subfamily.</text>
</comment>
<feature type="compositionally biased region" description="Polar residues" evidence="5">
    <location>
        <begin position="1025"/>
        <end position="1043"/>
    </location>
</feature>
<reference evidence="8" key="1">
    <citation type="submission" date="2025-08" db="UniProtKB">
        <authorList>
            <consortium name="RefSeq"/>
        </authorList>
    </citation>
    <scope>IDENTIFICATION</scope>
    <source>
        <tissue evidence="8">Whole Larva</tissue>
    </source>
</reference>
<evidence type="ECO:0000256" key="5">
    <source>
        <dbReference type="SAM" id="MobiDB-lite"/>
    </source>
</evidence>
<evidence type="ECO:0000256" key="1">
    <source>
        <dbReference type="ARBA" id="ARBA00007547"/>
    </source>
</evidence>
<dbReference type="Pfam" id="PF00536">
    <property type="entry name" value="SAM_1"/>
    <property type="match status" value="2"/>
</dbReference>
<accession>A0ABM1M4X6</accession>
<feature type="coiled-coil region" evidence="4">
    <location>
        <begin position="430"/>
        <end position="457"/>
    </location>
</feature>
<proteinExistence type="inferred from homology"/>